<reference evidence="1" key="1">
    <citation type="journal article" date="2023" name="Genome Biol. Evol.">
        <title>Long-read-based Genome Assembly of Drosophila gunungcola Reveals Fewer Chemosensory Genes in Flower-breeding Species.</title>
        <authorList>
            <person name="Negi A."/>
            <person name="Liao B.Y."/>
            <person name="Yeh S.D."/>
        </authorList>
    </citation>
    <scope>NUCLEOTIDE SEQUENCE</scope>
    <source>
        <strain evidence="1">Sukarami</strain>
    </source>
</reference>
<organism evidence="1 2">
    <name type="scientific">Drosophila gunungcola</name>
    <name type="common">fruit fly</name>
    <dbReference type="NCBI Taxonomy" id="103775"/>
    <lineage>
        <taxon>Eukaryota</taxon>
        <taxon>Metazoa</taxon>
        <taxon>Ecdysozoa</taxon>
        <taxon>Arthropoda</taxon>
        <taxon>Hexapoda</taxon>
        <taxon>Insecta</taxon>
        <taxon>Pterygota</taxon>
        <taxon>Neoptera</taxon>
        <taxon>Endopterygota</taxon>
        <taxon>Diptera</taxon>
        <taxon>Brachycera</taxon>
        <taxon>Muscomorpha</taxon>
        <taxon>Ephydroidea</taxon>
        <taxon>Drosophilidae</taxon>
        <taxon>Drosophila</taxon>
        <taxon>Sophophora</taxon>
    </lineage>
</organism>
<name>A0A9Q0BNG8_9MUSC</name>
<sequence length="69" mass="7397">MSILPIVTRAICSNAPWQRQLLEMARLKLRPKLKELECLTCSCAGWRGGARRCGCGSGSGSGSSSNRVS</sequence>
<gene>
    <name evidence="1" type="ORF">M5D96_009425</name>
</gene>
<proteinExistence type="predicted"/>
<accession>A0A9Q0BNG8</accession>
<keyword evidence="2" id="KW-1185">Reference proteome</keyword>
<dbReference type="Proteomes" id="UP001059596">
    <property type="component" value="Unassembled WGS sequence"/>
</dbReference>
<protein>
    <submittedName>
        <fullName evidence="1">Uncharacterized protein</fullName>
    </submittedName>
</protein>
<evidence type="ECO:0000313" key="1">
    <source>
        <dbReference type="EMBL" id="KAI8037924.1"/>
    </source>
</evidence>
<dbReference type="AlphaFoldDB" id="A0A9Q0BNG8"/>
<dbReference type="EMBL" id="JAMKOV010000010">
    <property type="protein sequence ID" value="KAI8037924.1"/>
    <property type="molecule type" value="Genomic_DNA"/>
</dbReference>
<evidence type="ECO:0000313" key="2">
    <source>
        <dbReference type="Proteomes" id="UP001059596"/>
    </source>
</evidence>
<comment type="caution">
    <text evidence="1">The sequence shown here is derived from an EMBL/GenBank/DDBJ whole genome shotgun (WGS) entry which is preliminary data.</text>
</comment>